<evidence type="ECO:0000313" key="1">
    <source>
        <dbReference type="EMBL" id="KAF6138615.1"/>
    </source>
</evidence>
<dbReference type="OrthoDB" id="10022521at2759"/>
<protein>
    <submittedName>
        <fullName evidence="1">Uncharacterized protein</fullName>
    </submittedName>
</protein>
<proteinExistence type="predicted"/>
<dbReference type="PANTHER" id="PTHR35128">
    <property type="entry name" value="SECRETION-REGULATING GUANINE NUCLEOTIDE EXCHANGE FACTOR"/>
    <property type="match status" value="1"/>
</dbReference>
<dbReference type="EMBL" id="JACGCM010002568">
    <property type="protein sequence ID" value="KAF6138615.1"/>
    <property type="molecule type" value="Genomic_DNA"/>
</dbReference>
<dbReference type="AlphaFoldDB" id="A0A7J7L7I5"/>
<accession>A0A7J7L7I5</accession>
<dbReference type="Proteomes" id="UP000541444">
    <property type="component" value="Unassembled WGS sequence"/>
</dbReference>
<keyword evidence="2" id="KW-1185">Reference proteome</keyword>
<reference evidence="1 2" key="1">
    <citation type="journal article" date="2020" name="IScience">
        <title>Genome Sequencing of the Endangered Kingdonia uniflora (Circaeasteraceae, Ranunculales) Reveals Potential Mechanisms of Evolutionary Specialization.</title>
        <authorList>
            <person name="Sun Y."/>
            <person name="Deng T."/>
            <person name="Zhang A."/>
            <person name="Moore M.J."/>
            <person name="Landis J.B."/>
            <person name="Lin N."/>
            <person name="Zhang H."/>
            <person name="Zhang X."/>
            <person name="Huang J."/>
            <person name="Zhang X."/>
            <person name="Sun H."/>
            <person name="Wang H."/>
        </authorList>
    </citation>
    <scope>NUCLEOTIDE SEQUENCE [LARGE SCALE GENOMIC DNA]</scope>
    <source>
        <strain evidence="1">TB1705</strain>
        <tissue evidence="1">Leaf</tissue>
    </source>
</reference>
<organism evidence="1 2">
    <name type="scientific">Kingdonia uniflora</name>
    <dbReference type="NCBI Taxonomy" id="39325"/>
    <lineage>
        <taxon>Eukaryota</taxon>
        <taxon>Viridiplantae</taxon>
        <taxon>Streptophyta</taxon>
        <taxon>Embryophyta</taxon>
        <taxon>Tracheophyta</taxon>
        <taxon>Spermatophyta</taxon>
        <taxon>Magnoliopsida</taxon>
        <taxon>Ranunculales</taxon>
        <taxon>Circaeasteraceae</taxon>
        <taxon>Kingdonia</taxon>
    </lineage>
</organism>
<name>A0A7J7L7I5_9MAGN</name>
<evidence type="ECO:0000313" key="2">
    <source>
        <dbReference type="Proteomes" id="UP000541444"/>
    </source>
</evidence>
<comment type="caution">
    <text evidence="1">The sequence shown here is derived from an EMBL/GenBank/DDBJ whole genome shotgun (WGS) entry which is preliminary data.</text>
</comment>
<dbReference type="PANTHER" id="PTHR35128:SF1">
    <property type="entry name" value="SECRETION-REGULATING GUANINE NUCLEOTIDE EXCHANGE FACTOR"/>
    <property type="match status" value="1"/>
</dbReference>
<gene>
    <name evidence="1" type="ORF">GIB67_032509</name>
</gene>
<sequence>MNVPDSYPPTLFVDMPKDRTGMCLISESMKALRLKGIHVAEIMCSEFPLIPNLLCKVPGLSQSISQGLFELFHENGFIDQNAYMRNDGRATHLKEALKE</sequence>